<feature type="transmembrane region" description="Helical" evidence="1">
    <location>
        <begin position="258"/>
        <end position="279"/>
    </location>
</feature>
<evidence type="ECO:0000313" key="2">
    <source>
        <dbReference type="EMBL" id="AIF06167.1"/>
    </source>
</evidence>
<keyword evidence="1" id="KW-0472">Membrane</keyword>
<organism evidence="2">
    <name type="scientific">uncultured marine group II/III euryarchaeote KM3_190_A04</name>
    <dbReference type="NCBI Taxonomy" id="1457959"/>
    <lineage>
        <taxon>Archaea</taxon>
        <taxon>Methanobacteriati</taxon>
        <taxon>Methanobacteriota</taxon>
        <taxon>environmental samples</taxon>
    </lineage>
</organism>
<sequence>MSSESSEIPLHAWLIMGIALFAVSSAGAVFEMIDGVAGLTKAAWRLQATSLVLLPGFLLQYSRADSALRHEWRGSLGLLCASGLCLALHFGTWLVSLDMTTLTHSLLFVTAHPLVIIVGLWLLRRPATRMQSVGALVGFVGAAVVVGGGGEEAGVSLYGDFLAFLGAVTVVGYLVIGRMVRGWMPLFLYAFPVTAVSAVLLTGWAIYAEGLTFDLAEMTGAFGWVSAAWVGYVAYLALGPGLAGHTGINAVLRWIPPLTISMILIMEPVIGSVIGWVVGVDNVPGVWTLVGGLLMVAGLALVTLDGESNDSAEPVD</sequence>
<feature type="transmembrane region" description="Helical" evidence="1">
    <location>
        <begin position="102"/>
        <end position="123"/>
    </location>
</feature>
<feature type="transmembrane region" description="Helical" evidence="1">
    <location>
        <begin position="155"/>
        <end position="175"/>
    </location>
</feature>
<feature type="transmembrane region" description="Helical" evidence="1">
    <location>
        <begin position="12"/>
        <end position="30"/>
    </location>
</feature>
<keyword evidence="1" id="KW-1133">Transmembrane helix</keyword>
<feature type="transmembrane region" description="Helical" evidence="1">
    <location>
        <begin position="285"/>
        <end position="304"/>
    </location>
</feature>
<dbReference type="SUPFAM" id="SSF103481">
    <property type="entry name" value="Multidrug resistance efflux transporter EmrE"/>
    <property type="match status" value="1"/>
</dbReference>
<feature type="transmembrane region" description="Helical" evidence="1">
    <location>
        <begin position="187"/>
        <end position="207"/>
    </location>
</feature>
<feature type="transmembrane region" description="Helical" evidence="1">
    <location>
        <begin position="219"/>
        <end position="238"/>
    </location>
</feature>
<reference evidence="2" key="1">
    <citation type="journal article" date="2014" name="Genome Biol. Evol.">
        <title>Pangenome evidence for extensive interdomain horizontal transfer affecting lineage core and shell genes in uncultured planktonic thaumarchaeota and euryarchaeota.</title>
        <authorList>
            <person name="Deschamps P."/>
            <person name="Zivanovic Y."/>
            <person name="Moreira D."/>
            <person name="Rodriguez-Valera F."/>
            <person name="Lopez-Garcia P."/>
        </authorList>
    </citation>
    <scope>NUCLEOTIDE SEQUENCE</scope>
</reference>
<dbReference type="InterPro" id="IPR037185">
    <property type="entry name" value="EmrE-like"/>
</dbReference>
<dbReference type="GO" id="GO:0016020">
    <property type="term" value="C:membrane"/>
    <property type="evidence" value="ECO:0007669"/>
    <property type="project" value="TreeGrafter"/>
</dbReference>
<feature type="transmembrane region" description="Helical" evidence="1">
    <location>
        <begin position="42"/>
        <end position="62"/>
    </location>
</feature>
<keyword evidence="1" id="KW-0812">Transmembrane</keyword>
<feature type="transmembrane region" description="Helical" evidence="1">
    <location>
        <begin position="130"/>
        <end position="149"/>
    </location>
</feature>
<dbReference type="AlphaFoldDB" id="A0A075GV26"/>
<accession>A0A075GV26</accession>
<evidence type="ECO:0000256" key="1">
    <source>
        <dbReference type="SAM" id="Phobius"/>
    </source>
</evidence>
<proteinExistence type="predicted"/>
<dbReference type="PANTHER" id="PTHR22911">
    <property type="entry name" value="ACYL-MALONYL CONDENSING ENZYME-RELATED"/>
    <property type="match status" value="1"/>
</dbReference>
<dbReference type="PANTHER" id="PTHR22911:SF76">
    <property type="entry name" value="EAMA DOMAIN-CONTAINING PROTEIN"/>
    <property type="match status" value="1"/>
</dbReference>
<protein>
    <submittedName>
        <fullName evidence="2">Permeases of the drug/metabolite transporter family protein, permease component</fullName>
    </submittedName>
</protein>
<name>A0A075GV26_9EURY</name>
<feature type="transmembrane region" description="Helical" evidence="1">
    <location>
        <begin position="74"/>
        <end position="96"/>
    </location>
</feature>
<dbReference type="EMBL" id="KF900761">
    <property type="protein sequence ID" value="AIF06167.1"/>
    <property type="molecule type" value="Genomic_DNA"/>
</dbReference>